<sequence length="97" mass="10615">MISTSFGQTFGSVAAISLPTRDSLRPSAVSNPSWHQITLMLDYDVTKRTSLYMQAEGQHVVSAHTGTEFDYADSLAAADMSSGENQVVYRVGITHRF</sequence>
<protein>
    <recommendedName>
        <fullName evidence="3">Porin domain-containing protein</fullName>
    </recommendedName>
</protein>
<organism evidence="1 2">
    <name type="scientific">Pararobbsia alpina</name>
    <dbReference type="NCBI Taxonomy" id="621374"/>
    <lineage>
        <taxon>Bacteria</taxon>
        <taxon>Pseudomonadati</taxon>
        <taxon>Pseudomonadota</taxon>
        <taxon>Betaproteobacteria</taxon>
        <taxon>Burkholderiales</taxon>
        <taxon>Burkholderiaceae</taxon>
        <taxon>Pararobbsia</taxon>
    </lineage>
</organism>
<dbReference type="AlphaFoldDB" id="A0A6S7BDP6"/>
<evidence type="ECO:0000313" key="1">
    <source>
        <dbReference type="EMBL" id="CAB3787659.1"/>
    </source>
</evidence>
<accession>A0A6S7BDP6</accession>
<reference evidence="1 2" key="1">
    <citation type="submission" date="2020-04" db="EMBL/GenBank/DDBJ databases">
        <authorList>
            <person name="De Canck E."/>
        </authorList>
    </citation>
    <scope>NUCLEOTIDE SEQUENCE [LARGE SCALE GENOMIC DNA]</scope>
    <source>
        <strain evidence="1 2">LMG 28138</strain>
    </source>
</reference>
<proteinExistence type="predicted"/>
<dbReference type="Proteomes" id="UP000494115">
    <property type="component" value="Unassembled WGS sequence"/>
</dbReference>
<dbReference type="RefSeq" id="WP_175105040.1">
    <property type="nucleotide sequence ID" value="NZ_CADIKM010000009.1"/>
</dbReference>
<gene>
    <name evidence="1" type="ORF">LMG28138_02466</name>
</gene>
<name>A0A6S7BDP6_9BURK</name>
<dbReference type="Gene3D" id="2.40.160.10">
    <property type="entry name" value="Porin"/>
    <property type="match status" value="1"/>
</dbReference>
<dbReference type="SUPFAM" id="SSF56935">
    <property type="entry name" value="Porins"/>
    <property type="match status" value="1"/>
</dbReference>
<evidence type="ECO:0008006" key="3">
    <source>
        <dbReference type="Google" id="ProtNLM"/>
    </source>
</evidence>
<evidence type="ECO:0000313" key="2">
    <source>
        <dbReference type="Proteomes" id="UP000494115"/>
    </source>
</evidence>
<dbReference type="InterPro" id="IPR023614">
    <property type="entry name" value="Porin_dom_sf"/>
</dbReference>
<dbReference type="EMBL" id="CADIKM010000009">
    <property type="protein sequence ID" value="CAB3787659.1"/>
    <property type="molecule type" value="Genomic_DNA"/>
</dbReference>
<keyword evidence="2" id="KW-1185">Reference proteome</keyword>